<dbReference type="GO" id="GO:0000287">
    <property type="term" value="F:magnesium ion binding"/>
    <property type="evidence" value="ECO:0007669"/>
    <property type="project" value="UniProtKB-UniRule"/>
</dbReference>
<keyword evidence="6" id="KW-0539">Nucleus</keyword>
<evidence type="ECO:0000313" key="7">
    <source>
        <dbReference type="EMBL" id="QBM91157.1"/>
    </source>
</evidence>
<comment type="similarity">
    <text evidence="6">Belongs to the HAD-like hydrolase superfamily. MasA/MtnC family.</text>
</comment>
<organism evidence="7 8">
    <name type="scientific">Metschnikowia aff. pulcherrima</name>
    <dbReference type="NCBI Taxonomy" id="2163413"/>
    <lineage>
        <taxon>Eukaryota</taxon>
        <taxon>Fungi</taxon>
        <taxon>Dikarya</taxon>
        <taxon>Ascomycota</taxon>
        <taxon>Saccharomycotina</taxon>
        <taxon>Pichiomycetes</taxon>
        <taxon>Metschnikowiaceae</taxon>
        <taxon>Metschnikowia</taxon>
    </lineage>
</organism>
<dbReference type="InterPro" id="IPR023214">
    <property type="entry name" value="HAD_sf"/>
</dbReference>
<dbReference type="NCBIfam" id="TIGR01691">
    <property type="entry name" value="enolase-ppase"/>
    <property type="match status" value="1"/>
</dbReference>
<dbReference type="CDD" id="cd01629">
    <property type="entry name" value="HAD_EP"/>
    <property type="match status" value="1"/>
</dbReference>
<dbReference type="SFLD" id="SFLDG01133">
    <property type="entry name" value="C1.5.4:_Enolase-phosphatase_Li"/>
    <property type="match status" value="1"/>
</dbReference>
<evidence type="ECO:0000313" key="8">
    <source>
        <dbReference type="Proteomes" id="UP000292447"/>
    </source>
</evidence>
<dbReference type="SUPFAM" id="SSF56784">
    <property type="entry name" value="HAD-like"/>
    <property type="match status" value="1"/>
</dbReference>
<dbReference type="Proteomes" id="UP000292447">
    <property type="component" value="Chromosome VII"/>
</dbReference>
<evidence type="ECO:0000256" key="2">
    <source>
        <dbReference type="ARBA" id="ARBA00022723"/>
    </source>
</evidence>
<feature type="binding site" evidence="6">
    <location>
        <position position="8"/>
    </location>
    <ligand>
        <name>Mg(2+)</name>
        <dbReference type="ChEBI" id="CHEBI:18420"/>
    </ligand>
</feature>
<dbReference type="STRING" id="2163413.A0A4P6XU57"/>
<gene>
    <name evidence="7" type="primary">MPUL0G02000</name>
    <name evidence="6" type="synonym">UTR4</name>
    <name evidence="7" type="ORF">METSCH_G02000</name>
</gene>
<keyword evidence="8" id="KW-1185">Reference proteome</keyword>
<evidence type="ECO:0000256" key="6">
    <source>
        <dbReference type="HAMAP-Rule" id="MF_03117"/>
    </source>
</evidence>
<dbReference type="NCBIfam" id="TIGR01549">
    <property type="entry name" value="HAD-SF-IA-v1"/>
    <property type="match status" value="1"/>
</dbReference>
<dbReference type="PANTHER" id="PTHR20371">
    <property type="entry name" value="ENOLASE-PHOSPHATASE E1"/>
    <property type="match status" value="1"/>
</dbReference>
<feature type="binding site" evidence="6">
    <location>
        <position position="160"/>
    </location>
    <ligand>
        <name>substrate</name>
    </ligand>
</feature>
<comment type="pathway">
    <text evidence="6">Amino-acid biosynthesis; L-methionine biosynthesis via salvage pathway; L-methionine from S-methyl-5-thio-alpha-D-ribose 1-phosphate: step 4/6.</text>
</comment>
<feature type="binding site" evidence="6">
    <location>
        <position position="6"/>
    </location>
    <ligand>
        <name>Mg(2+)</name>
        <dbReference type="ChEBI" id="CHEBI:18420"/>
    </ligand>
</feature>
<keyword evidence="2 6" id="KW-0479">Metal-binding</keyword>
<name>A0A4P6XU57_9ASCO</name>
<protein>
    <recommendedName>
        <fullName evidence="6">Enolase-phosphatase E1</fullName>
        <ecNumber evidence="6">3.1.3.77</ecNumber>
    </recommendedName>
    <alternativeName>
        <fullName evidence="6">2,3-diketo-5-methylthio-1-phosphopentane phosphatase</fullName>
    </alternativeName>
</protein>
<dbReference type="SFLD" id="SFLDG01129">
    <property type="entry name" value="C1.5:_HAD__Beta-PGM__Phosphata"/>
    <property type="match status" value="1"/>
</dbReference>
<keyword evidence="1 6" id="KW-0028">Amino-acid biosynthesis</keyword>
<dbReference type="HAMAP" id="MF_03117">
    <property type="entry name" value="Salvage_MtnC_euk"/>
    <property type="match status" value="1"/>
</dbReference>
<dbReference type="SFLD" id="SFLDS00003">
    <property type="entry name" value="Haloacid_Dehalogenase"/>
    <property type="match status" value="1"/>
</dbReference>
<comment type="pathway">
    <text evidence="6">Amino-acid biosynthesis; L-methionine biosynthesis via salvage pathway; L-methionine from S-methyl-5-thio-alpha-D-ribose 1-phosphate: step 3/6.</text>
</comment>
<dbReference type="Gene3D" id="1.10.720.60">
    <property type="match status" value="1"/>
</dbReference>
<dbReference type="UniPathway" id="UPA00904">
    <property type="reaction ID" value="UER00876"/>
</dbReference>
<dbReference type="Pfam" id="PF00702">
    <property type="entry name" value="Hydrolase"/>
    <property type="match status" value="1"/>
</dbReference>
<comment type="subunit">
    <text evidence="6">Monomer.</text>
</comment>
<evidence type="ECO:0000256" key="5">
    <source>
        <dbReference type="ARBA" id="ARBA00023167"/>
    </source>
</evidence>
<dbReference type="GO" id="GO:0043874">
    <property type="term" value="F:acireductone synthase activity"/>
    <property type="evidence" value="ECO:0007669"/>
    <property type="project" value="UniProtKB-EC"/>
</dbReference>
<dbReference type="EMBL" id="CP034462">
    <property type="protein sequence ID" value="QBM91157.1"/>
    <property type="molecule type" value="Genomic_DNA"/>
</dbReference>
<comment type="function">
    <text evidence="6">Bifunctional enzyme that catalyzes the enolization of 2,3-diketo-5-methylthiopentyl-1-phosphate (DK-MTP-1-P) into the intermediate 2-hydroxy-3-keto-5-methylthiopentenyl-1-phosphate (HK-MTPenyl-1-P), which is then dephosphorylated to form the acireductone 1,2-dihydroxy-3-keto-5-methylthiopentene (DHK-MTPene).</text>
</comment>
<dbReference type="GO" id="GO:0005737">
    <property type="term" value="C:cytoplasm"/>
    <property type="evidence" value="ECO:0007669"/>
    <property type="project" value="UniProtKB-SubCell"/>
</dbReference>
<accession>A0A4P6XU57</accession>
<dbReference type="InterPro" id="IPR006439">
    <property type="entry name" value="HAD-SF_hydro_IA"/>
</dbReference>
<feature type="binding site" evidence="6">
    <location>
        <begin position="121"/>
        <end position="122"/>
    </location>
    <ligand>
        <name>substrate</name>
    </ligand>
</feature>
<dbReference type="InterPro" id="IPR036412">
    <property type="entry name" value="HAD-like_sf"/>
</dbReference>
<evidence type="ECO:0000256" key="1">
    <source>
        <dbReference type="ARBA" id="ARBA00022605"/>
    </source>
</evidence>
<dbReference type="GO" id="GO:0005634">
    <property type="term" value="C:nucleus"/>
    <property type="evidence" value="ECO:0007669"/>
    <property type="project" value="UniProtKB-SubCell"/>
</dbReference>
<comment type="catalytic activity">
    <reaction evidence="6">
        <text>5-methylsulfanyl-2,3-dioxopentyl phosphate + H2O = 1,2-dihydroxy-5-(methylsulfanyl)pent-1-en-3-one + phosphate</text>
        <dbReference type="Rhea" id="RHEA:21700"/>
        <dbReference type="ChEBI" id="CHEBI:15377"/>
        <dbReference type="ChEBI" id="CHEBI:43474"/>
        <dbReference type="ChEBI" id="CHEBI:49252"/>
        <dbReference type="ChEBI" id="CHEBI:58828"/>
        <dbReference type="EC" id="3.1.3.77"/>
    </reaction>
</comment>
<comment type="cofactor">
    <cofactor evidence="6">
        <name>Mg(2+)</name>
        <dbReference type="ChEBI" id="CHEBI:18420"/>
    </cofactor>
    <text evidence="6">Binds 1 Mg(2+) ion per subunit.</text>
</comment>
<proteinExistence type="inferred from homology"/>
<dbReference type="Gene3D" id="3.40.50.1000">
    <property type="entry name" value="HAD superfamily/HAD-like"/>
    <property type="match status" value="1"/>
</dbReference>
<evidence type="ECO:0000256" key="3">
    <source>
        <dbReference type="ARBA" id="ARBA00022801"/>
    </source>
</evidence>
<comment type="subcellular location">
    <subcellularLocation>
        <location evidence="6">Cytoplasm</location>
    </subcellularLocation>
    <subcellularLocation>
        <location evidence="6">Nucleus</location>
    </subcellularLocation>
</comment>
<dbReference type="EC" id="3.1.3.77" evidence="6"/>
<dbReference type="InterPro" id="IPR027511">
    <property type="entry name" value="ENOPH1_eukaryotes"/>
</dbReference>
<reference evidence="8" key="1">
    <citation type="submission" date="2019-03" db="EMBL/GenBank/DDBJ databases">
        <title>Snf2 controls pulcherriminic acid biosynthesis and connects pigmentation and antifungal activity of the yeast Metschnikowia pulcherrima.</title>
        <authorList>
            <person name="Gore-Lloyd D."/>
            <person name="Sumann I."/>
            <person name="Brachmann A.O."/>
            <person name="Schneeberger K."/>
            <person name="Ortiz-Merino R.A."/>
            <person name="Moreno-Beltran M."/>
            <person name="Schlaefli M."/>
            <person name="Kirner P."/>
            <person name="Santos Kron A."/>
            <person name="Wolfe K.H."/>
            <person name="Piel J."/>
            <person name="Ahrens C.H."/>
            <person name="Henk D."/>
            <person name="Freimoser F.M."/>
        </authorList>
    </citation>
    <scope>NUCLEOTIDE SEQUENCE [LARGE SCALE GENOMIC DNA]</scope>
    <source>
        <strain evidence="8">APC 1.2</strain>
    </source>
</reference>
<evidence type="ECO:0000256" key="4">
    <source>
        <dbReference type="ARBA" id="ARBA00022842"/>
    </source>
</evidence>
<sequence>MVALLDIEGTVCSISFVKDTLYPYFLEAYPSTISKIHFPISADKDELSAILSGFPELAKQSKDALQDHISHLVSNDIKDPVLKSFQGKVWKLGYEKGDLKAPIYSDAIEFLERNEDTYIYSSGSVAAQKLLFSHVEVDGQLVDLTSKLAGYFDITTSGYKQEPQSYENITKTIGVAAETIVFYSDNINEIKAAHTAGLKTRLVVRPGNEPVPELEKKPFKVISTFASE</sequence>
<keyword evidence="3 6" id="KW-0378">Hydrolase</keyword>
<dbReference type="InterPro" id="IPR023943">
    <property type="entry name" value="Enolase-ppase_E1"/>
</dbReference>
<dbReference type="AlphaFoldDB" id="A0A4P6XU57"/>
<dbReference type="GO" id="GO:0019509">
    <property type="term" value="P:L-methionine salvage from methylthioadenosine"/>
    <property type="evidence" value="ECO:0007669"/>
    <property type="project" value="UniProtKB-UniRule"/>
</dbReference>
<keyword evidence="6" id="KW-0963">Cytoplasm</keyword>
<dbReference type="PANTHER" id="PTHR20371:SF1">
    <property type="entry name" value="ENOLASE-PHOSPHATASE E1"/>
    <property type="match status" value="1"/>
</dbReference>
<feature type="binding site" evidence="6">
    <location>
        <position position="185"/>
    </location>
    <ligand>
        <name>Mg(2+)</name>
        <dbReference type="ChEBI" id="CHEBI:18420"/>
    </ligand>
</feature>
<keyword evidence="5 6" id="KW-0486">Methionine biosynthesis</keyword>
<keyword evidence="4 6" id="KW-0460">Magnesium</keyword>